<sequence>MNDKSTLLQAPAQHLIAGLVPGSEDIEFYGIPETKEVRWLQNGQDHAFEDLSPRHYMMLLNAYMCDASARRLLERITDRNGRHVKLDVTRQVMLYTYYCYGDLDNQPDIKNGKLQPAENYRHERECISLQFDSKEITINGIPLKNREIRMIDSFSQEDKDEIVAIELGIKRQTLNKHKKELFGKSGVSTKIGLMVKVFEERILIGRAI</sequence>
<dbReference type="STRING" id="1122159.SAMN02745246_01375"/>
<dbReference type="RefSeq" id="WP_073098490.1">
    <property type="nucleotide sequence ID" value="NZ_QOVL01000005.1"/>
</dbReference>
<organism evidence="1 2">
    <name type="scientific">Leeuwenhoekiella marinoflava</name>
    <dbReference type="NCBI Taxonomy" id="988"/>
    <lineage>
        <taxon>Bacteria</taxon>
        <taxon>Pseudomonadati</taxon>
        <taxon>Bacteroidota</taxon>
        <taxon>Flavobacteriia</taxon>
        <taxon>Flavobacteriales</taxon>
        <taxon>Flavobacteriaceae</taxon>
        <taxon>Leeuwenhoekiella</taxon>
    </lineage>
</organism>
<dbReference type="Gene3D" id="1.10.10.10">
    <property type="entry name" value="Winged helix-like DNA-binding domain superfamily/Winged helix DNA-binding domain"/>
    <property type="match status" value="1"/>
</dbReference>
<evidence type="ECO:0000313" key="1">
    <source>
        <dbReference type="EMBL" id="RXG32015.1"/>
    </source>
</evidence>
<dbReference type="Proteomes" id="UP000290608">
    <property type="component" value="Unassembled WGS sequence"/>
</dbReference>
<reference evidence="1 2" key="1">
    <citation type="submission" date="2018-07" db="EMBL/GenBank/DDBJ databases">
        <title>Leeuwenhoekiella genomics.</title>
        <authorList>
            <person name="Tahon G."/>
            <person name="Willems A."/>
        </authorList>
    </citation>
    <scope>NUCLEOTIDE SEQUENCE [LARGE SCALE GENOMIC DNA]</scope>
    <source>
        <strain evidence="1 2">LMG 1345</strain>
    </source>
</reference>
<protein>
    <submittedName>
        <fullName evidence="1">Uncharacterized protein</fullName>
    </submittedName>
</protein>
<dbReference type="InterPro" id="IPR036388">
    <property type="entry name" value="WH-like_DNA-bd_sf"/>
</dbReference>
<accession>A0A4Q0PQ97</accession>
<dbReference type="EMBL" id="QOVL01000005">
    <property type="protein sequence ID" value="RXG32015.1"/>
    <property type="molecule type" value="Genomic_DNA"/>
</dbReference>
<evidence type="ECO:0000313" key="2">
    <source>
        <dbReference type="Proteomes" id="UP000290608"/>
    </source>
</evidence>
<name>A0A4Q0PQ97_9FLAO</name>
<comment type="caution">
    <text evidence="1">The sequence shown here is derived from an EMBL/GenBank/DDBJ whole genome shotgun (WGS) entry which is preliminary data.</text>
</comment>
<proteinExistence type="predicted"/>
<dbReference type="AlphaFoldDB" id="A0A4Q0PQ97"/>
<gene>
    <name evidence="1" type="ORF">DSL99_1318</name>
</gene>